<feature type="domain" description="Phytase-like" evidence="3">
    <location>
        <begin position="89"/>
        <end position="321"/>
    </location>
</feature>
<accession>C8VIV0</accession>
<dbReference type="InParanoid" id="Q5B8V7"/>
<evidence type="ECO:0000259" key="3">
    <source>
        <dbReference type="Pfam" id="PF13449"/>
    </source>
</evidence>
<dbReference type="HOGENOM" id="CLU_026803_0_0_1"/>
<sequence length="489" mass="53514">MKWSFLLKTLPLTAASAVAAPGCSARYNLTAVNTTTCGGITYTYIGLDGYGFVESNVRDKYGDTLAGLGSSAVLEKGSWHKKSSSSYSGIFYLLPDRGWNTNGTLNFNPRIHKFELSLTLVPRASAQTPSKPNLAFKYLDTILLTDPRGKPLTGLDPDFTGNISYPGYPPLPAATYVGDGFGGAGSGGKRVALDSEGLAIDQEGYFWVSDEYGPYIYRFNKNGKMVLALQPPEAYLPRRNGLLSFSAASAPLYTPDKLPNPEDPESGRNNNQGFEALTISPDGRTLTVMIQSALNQEGGPKKKYRQPARLLQYDISNPNNPQYKHDNFLILSRDSGFGAGLSETLSVYRQADIFSISNSTTDLKVKEYNFPRGSIASSEGILDTNITPAEYCPFLDFNINSELAKFGLHNGGEQDSGLLNEKWESLVLVPVEPENGQNKGKDNKTEYFLFSFSDNDFITQDGAMNFGRLPYADESGFNLNSQALVFRDN</sequence>
<dbReference type="eggNOG" id="ENOG502QPYR">
    <property type="taxonomic scope" value="Eukaryota"/>
</dbReference>
<dbReference type="RefSeq" id="XP_660627.1">
    <property type="nucleotide sequence ID" value="XM_655535.1"/>
</dbReference>
<gene>
    <name evidence="4" type="ORF">ANIA_03023</name>
</gene>
<dbReference type="PANTHER" id="PTHR37957">
    <property type="entry name" value="BLR7070 PROTEIN"/>
    <property type="match status" value="1"/>
</dbReference>
<dbReference type="Pfam" id="PF13449">
    <property type="entry name" value="Phytase-like"/>
    <property type="match status" value="1"/>
</dbReference>
<dbReference type="InterPro" id="IPR027372">
    <property type="entry name" value="Phytase-like_dom"/>
</dbReference>
<reference evidence="5" key="1">
    <citation type="journal article" date="2005" name="Nature">
        <title>Sequencing of Aspergillus nidulans and comparative analysis with A. fumigatus and A. oryzae.</title>
        <authorList>
            <person name="Galagan J.E."/>
            <person name="Calvo S.E."/>
            <person name="Cuomo C."/>
            <person name="Ma L.J."/>
            <person name="Wortman J.R."/>
            <person name="Batzoglou S."/>
            <person name="Lee S.I."/>
            <person name="Basturkmen M."/>
            <person name="Spevak C.C."/>
            <person name="Clutterbuck J."/>
            <person name="Kapitonov V."/>
            <person name="Jurka J."/>
            <person name="Scazzocchio C."/>
            <person name="Farman M."/>
            <person name="Butler J."/>
            <person name="Purcell S."/>
            <person name="Harris S."/>
            <person name="Braus G.H."/>
            <person name="Draht O."/>
            <person name="Busch S."/>
            <person name="D'Enfert C."/>
            <person name="Bouchier C."/>
            <person name="Goldman G.H."/>
            <person name="Bell-Pedersen D."/>
            <person name="Griffiths-Jones S."/>
            <person name="Doonan J.H."/>
            <person name="Yu J."/>
            <person name="Vienken K."/>
            <person name="Pain A."/>
            <person name="Freitag M."/>
            <person name="Selker E.U."/>
            <person name="Archer D.B."/>
            <person name="Penalva M.A."/>
            <person name="Oakley B.R."/>
            <person name="Momany M."/>
            <person name="Tanaka T."/>
            <person name="Kumagai T."/>
            <person name="Asai K."/>
            <person name="Machida M."/>
            <person name="Nierman W.C."/>
            <person name="Denning D.W."/>
            <person name="Caddick M."/>
            <person name="Hynes M."/>
            <person name="Paoletti M."/>
            <person name="Fischer R."/>
            <person name="Miller B."/>
            <person name="Dyer P."/>
            <person name="Sachs M.S."/>
            <person name="Osmani S.A."/>
            <person name="Birren B.W."/>
        </authorList>
    </citation>
    <scope>NUCLEOTIDE SEQUENCE [LARGE SCALE GENOMIC DNA]</scope>
    <source>
        <strain evidence="5">FGSC A4 / ATCC 38163 / CBS 112.46 / NRRL 194 / M139</strain>
    </source>
</reference>
<dbReference type="EMBL" id="BN001306">
    <property type="protein sequence ID" value="CBF83548.1"/>
    <property type="molecule type" value="Genomic_DNA"/>
</dbReference>
<evidence type="ECO:0000313" key="5">
    <source>
        <dbReference type="Proteomes" id="UP000000560"/>
    </source>
</evidence>
<feature type="region of interest" description="Disordered" evidence="1">
    <location>
        <begin position="253"/>
        <end position="277"/>
    </location>
</feature>
<protein>
    <recommendedName>
        <fullName evidence="3">Phytase-like domain-containing protein</fullName>
    </recommendedName>
</protein>
<dbReference type="KEGG" id="ani:ANIA_03023"/>
<keyword evidence="5" id="KW-1185">Reference proteome</keyword>
<name>Q5B8V7_EMENI</name>
<feature type="signal peptide" evidence="2">
    <location>
        <begin position="1"/>
        <end position="19"/>
    </location>
</feature>
<feature type="chain" id="PRO_5030175782" description="Phytase-like domain-containing protein" evidence="2">
    <location>
        <begin position="20"/>
        <end position="489"/>
    </location>
</feature>
<dbReference type="SUPFAM" id="SSF63825">
    <property type="entry name" value="YWTD domain"/>
    <property type="match status" value="1"/>
</dbReference>
<keyword evidence="2" id="KW-0732">Signal</keyword>
<proteinExistence type="predicted"/>
<reference evidence="5" key="2">
    <citation type="journal article" date="2009" name="Fungal Genet. Biol.">
        <title>The 2008 update of the Aspergillus nidulans genome annotation: a community effort.</title>
        <authorList>
            <person name="Wortman J.R."/>
            <person name="Gilsenan J.M."/>
            <person name="Joardar V."/>
            <person name="Deegan J."/>
            <person name="Clutterbuck J."/>
            <person name="Andersen M.R."/>
            <person name="Archer D."/>
            <person name="Bencina M."/>
            <person name="Braus G."/>
            <person name="Coutinho P."/>
            <person name="von Dohren H."/>
            <person name="Doonan J."/>
            <person name="Driessen A.J."/>
            <person name="Durek P."/>
            <person name="Espeso E."/>
            <person name="Fekete E."/>
            <person name="Flipphi M."/>
            <person name="Estrada C.G."/>
            <person name="Geysens S."/>
            <person name="Goldman G."/>
            <person name="de Groot P.W."/>
            <person name="Hansen K."/>
            <person name="Harris S.D."/>
            <person name="Heinekamp T."/>
            <person name="Helmstaedt K."/>
            <person name="Henrissat B."/>
            <person name="Hofmann G."/>
            <person name="Homan T."/>
            <person name="Horio T."/>
            <person name="Horiuchi H."/>
            <person name="James S."/>
            <person name="Jones M."/>
            <person name="Karaffa L."/>
            <person name="Karanyi Z."/>
            <person name="Kato M."/>
            <person name="Keller N."/>
            <person name="Kelly D.E."/>
            <person name="Kiel J.A."/>
            <person name="Kim J.M."/>
            <person name="van der Klei I.J."/>
            <person name="Klis F.M."/>
            <person name="Kovalchuk A."/>
            <person name="Krasevec N."/>
            <person name="Kubicek C.P."/>
            <person name="Liu B."/>
            <person name="Maccabe A."/>
            <person name="Meyer V."/>
            <person name="Mirabito P."/>
            <person name="Miskei M."/>
            <person name="Mos M."/>
            <person name="Mullins J."/>
            <person name="Nelson D.R."/>
            <person name="Nielsen J."/>
            <person name="Oakley B.R."/>
            <person name="Osmani S.A."/>
            <person name="Pakula T."/>
            <person name="Paszewski A."/>
            <person name="Paulsen I."/>
            <person name="Pilsyk S."/>
            <person name="Pocsi I."/>
            <person name="Punt P.J."/>
            <person name="Ram A.F."/>
            <person name="Ren Q."/>
            <person name="Robellet X."/>
            <person name="Robson G."/>
            <person name="Seiboth B."/>
            <person name="van Solingen P."/>
            <person name="Specht T."/>
            <person name="Sun J."/>
            <person name="Taheri-Talesh N."/>
            <person name="Takeshita N."/>
            <person name="Ussery D."/>
            <person name="vanKuyk P.A."/>
            <person name="Visser H."/>
            <person name="van de Vondervoort P.J."/>
            <person name="de Vries R.P."/>
            <person name="Walton J."/>
            <person name="Xiang X."/>
            <person name="Xiong Y."/>
            <person name="Zeng A.P."/>
            <person name="Brandt B.W."/>
            <person name="Cornell M.J."/>
            <person name="van den Hondel C.A."/>
            <person name="Visser J."/>
            <person name="Oliver S.G."/>
            <person name="Turner G."/>
        </authorList>
    </citation>
    <scope>GENOME REANNOTATION</scope>
    <source>
        <strain evidence="5">FGSC A4 / ATCC 38163 / CBS 112.46 / NRRL 194 / M139</strain>
    </source>
</reference>
<organism evidence="4 5">
    <name type="scientific">Emericella nidulans (strain FGSC A4 / ATCC 38163 / CBS 112.46 / NRRL 194 / M139)</name>
    <name type="common">Aspergillus nidulans</name>
    <dbReference type="NCBI Taxonomy" id="227321"/>
    <lineage>
        <taxon>Eukaryota</taxon>
        <taxon>Fungi</taxon>
        <taxon>Dikarya</taxon>
        <taxon>Ascomycota</taxon>
        <taxon>Pezizomycotina</taxon>
        <taxon>Eurotiomycetes</taxon>
        <taxon>Eurotiomycetidae</taxon>
        <taxon>Eurotiales</taxon>
        <taxon>Aspergillaceae</taxon>
        <taxon>Aspergillus</taxon>
        <taxon>Aspergillus subgen. Nidulantes</taxon>
    </lineage>
</organism>
<dbReference type="OrthoDB" id="425936at2759"/>
<dbReference type="Proteomes" id="UP000000560">
    <property type="component" value="Chromosome VI"/>
</dbReference>
<dbReference type="GeneID" id="2874204"/>
<accession>Q5B8V7</accession>
<dbReference type="OMA" id="DYRPRLN"/>
<evidence type="ECO:0000313" key="4">
    <source>
        <dbReference type="EMBL" id="CBF83548.1"/>
    </source>
</evidence>
<dbReference type="AlphaFoldDB" id="Q5B8V7"/>
<evidence type="ECO:0000256" key="1">
    <source>
        <dbReference type="SAM" id="MobiDB-lite"/>
    </source>
</evidence>
<evidence type="ECO:0000256" key="2">
    <source>
        <dbReference type="SAM" id="SignalP"/>
    </source>
</evidence>
<dbReference type="PANTHER" id="PTHR37957:SF1">
    <property type="entry name" value="PHYTASE-LIKE DOMAIN-CONTAINING PROTEIN"/>
    <property type="match status" value="1"/>
</dbReference>